<organism evidence="8 9">
    <name type="scientific">Cohaesibacter gelatinilyticus</name>
    <dbReference type="NCBI Taxonomy" id="372072"/>
    <lineage>
        <taxon>Bacteria</taxon>
        <taxon>Pseudomonadati</taxon>
        <taxon>Pseudomonadota</taxon>
        <taxon>Alphaproteobacteria</taxon>
        <taxon>Hyphomicrobiales</taxon>
        <taxon>Cohaesibacteraceae</taxon>
    </lineage>
</organism>
<dbReference type="EMBL" id="OBEL01000001">
    <property type="protein sequence ID" value="SNZ08810.1"/>
    <property type="molecule type" value="Genomic_DNA"/>
</dbReference>
<dbReference type="NCBIfam" id="TIGR02490">
    <property type="entry name" value="flgF"/>
    <property type="match status" value="1"/>
</dbReference>
<dbReference type="GO" id="GO:0071978">
    <property type="term" value="P:bacterial-type flagellum-dependent swarming motility"/>
    <property type="evidence" value="ECO:0007669"/>
    <property type="project" value="TreeGrafter"/>
</dbReference>
<dbReference type="PANTHER" id="PTHR30435">
    <property type="entry name" value="FLAGELLAR PROTEIN"/>
    <property type="match status" value="1"/>
</dbReference>
<feature type="domain" description="Flagellar hook protein FlgE/F/G-like D1" evidence="7">
    <location>
        <begin position="93"/>
        <end position="153"/>
    </location>
</feature>
<dbReference type="SUPFAM" id="SSF117143">
    <property type="entry name" value="Flagellar hook protein flgE"/>
    <property type="match status" value="1"/>
</dbReference>
<evidence type="ECO:0000259" key="7">
    <source>
        <dbReference type="Pfam" id="PF22692"/>
    </source>
</evidence>
<dbReference type="InterPro" id="IPR001444">
    <property type="entry name" value="Flag_bb_rod_N"/>
</dbReference>
<dbReference type="Pfam" id="PF22692">
    <property type="entry name" value="LlgE_F_G_D1"/>
    <property type="match status" value="1"/>
</dbReference>
<evidence type="ECO:0000313" key="9">
    <source>
        <dbReference type="Proteomes" id="UP000219439"/>
    </source>
</evidence>
<dbReference type="OrthoDB" id="9804559at2"/>
<feature type="domain" description="Flagellar basal-body/hook protein C-terminal" evidence="6">
    <location>
        <begin position="195"/>
        <end position="238"/>
    </location>
</feature>
<dbReference type="InterPro" id="IPR020013">
    <property type="entry name" value="Flagellar_FlgE/F/G"/>
</dbReference>
<dbReference type="Pfam" id="PF06429">
    <property type="entry name" value="Flg_bbr_C"/>
    <property type="match status" value="1"/>
</dbReference>
<dbReference type="InterPro" id="IPR053967">
    <property type="entry name" value="LlgE_F_G-like_D1"/>
</dbReference>
<dbReference type="PANTHER" id="PTHR30435:SF19">
    <property type="entry name" value="FLAGELLAR BASAL-BODY ROD PROTEIN FLGG"/>
    <property type="match status" value="1"/>
</dbReference>
<feature type="domain" description="Flagellar basal body rod protein N-terminal" evidence="5">
    <location>
        <begin position="7"/>
        <end position="35"/>
    </location>
</feature>
<dbReference type="NCBIfam" id="TIGR03506">
    <property type="entry name" value="FlgEFG_subfam"/>
    <property type="match status" value="1"/>
</dbReference>
<evidence type="ECO:0000259" key="5">
    <source>
        <dbReference type="Pfam" id="PF00460"/>
    </source>
</evidence>
<reference evidence="8 9" key="1">
    <citation type="submission" date="2017-09" db="EMBL/GenBank/DDBJ databases">
        <authorList>
            <person name="Ehlers B."/>
            <person name="Leendertz F.H."/>
        </authorList>
    </citation>
    <scope>NUCLEOTIDE SEQUENCE [LARGE SCALE GENOMIC DNA]</scope>
    <source>
        <strain evidence="8 9">DSM 18289</strain>
    </source>
</reference>
<keyword evidence="8" id="KW-0282">Flagellum</keyword>
<keyword evidence="8" id="KW-0966">Cell projection</keyword>
<keyword evidence="3 4" id="KW-0975">Bacterial flagellum</keyword>
<dbReference type="PROSITE" id="PS00588">
    <property type="entry name" value="FLAGELLA_BB_ROD"/>
    <property type="match status" value="1"/>
</dbReference>
<sequence length="246" mass="27530">MENSQLIGLSRQMVLRRKMDVIANNLANINTAGYKSDNLLFEEYVMPTARMNEFRSLDKKLSYVIDDTITHRFTPGNIRETGNPVNMALNDDDSWFVIQSPNGERYTRNGEFDINAEGQLVTTDGYPVLGQDGPITFTNEDSNINISRDGIINTERGDIAQIRVVTFEDQKGMIKEGFSLFKHNNPQPVETPNIMSGMVESSNVKGVVEISRMIEVTRAYASLAKAQKSTNDLRQSAIEKLGKLSA</sequence>
<dbReference type="InterPro" id="IPR012836">
    <property type="entry name" value="FlgF"/>
</dbReference>
<comment type="similarity">
    <text evidence="2 4">Belongs to the flagella basal body rod proteins family.</text>
</comment>
<dbReference type="RefSeq" id="WP_097152936.1">
    <property type="nucleotide sequence ID" value="NZ_OBEL01000001.1"/>
</dbReference>
<evidence type="ECO:0000256" key="4">
    <source>
        <dbReference type="RuleBase" id="RU362116"/>
    </source>
</evidence>
<dbReference type="InterPro" id="IPR010930">
    <property type="entry name" value="Flg_bb/hook_C_dom"/>
</dbReference>
<evidence type="ECO:0000256" key="3">
    <source>
        <dbReference type="ARBA" id="ARBA00023143"/>
    </source>
</evidence>
<keyword evidence="9" id="KW-1185">Reference proteome</keyword>
<dbReference type="Pfam" id="PF00460">
    <property type="entry name" value="Flg_bb_rod"/>
    <property type="match status" value="1"/>
</dbReference>
<gene>
    <name evidence="8" type="ORF">SAMN06265368_1825</name>
</gene>
<evidence type="ECO:0000256" key="2">
    <source>
        <dbReference type="ARBA" id="ARBA00009677"/>
    </source>
</evidence>
<dbReference type="GO" id="GO:0030694">
    <property type="term" value="C:bacterial-type flagellum basal body, rod"/>
    <property type="evidence" value="ECO:0007669"/>
    <property type="project" value="UniProtKB-UniRule"/>
</dbReference>
<name>A0A285NH61_9HYPH</name>
<protein>
    <recommendedName>
        <fullName evidence="4">Flagellar basal-body rod protein FlgF</fullName>
    </recommendedName>
</protein>
<dbReference type="Proteomes" id="UP000219439">
    <property type="component" value="Unassembled WGS sequence"/>
</dbReference>
<comment type="subcellular location">
    <subcellularLocation>
        <location evidence="1 4">Bacterial flagellum basal body</location>
    </subcellularLocation>
</comment>
<keyword evidence="8" id="KW-0969">Cilium</keyword>
<evidence type="ECO:0000259" key="6">
    <source>
        <dbReference type="Pfam" id="PF06429"/>
    </source>
</evidence>
<accession>A0A285NH61</accession>
<dbReference type="AlphaFoldDB" id="A0A285NH61"/>
<comment type="subunit">
    <text evidence="4">The basal body constitutes a major portion of the flagellar organelle and consists of five rings (E,L,P,S, and M) mounted on a central rod. The rod consists of about 26 subunits of FlgG in the distal portion, and FlgB, FlgC and FlgF are thought to build up the proximal portion of the rod with about 6 subunits each.</text>
</comment>
<dbReference type="InterPro" id="IPR019776">
    <property type="entry name" value="Flagellar_basal_body_rod_CS"/>
</dbReference>
<proteinExistence type="inferred from homology"/>
<evidence type="ECO:0000313" key="8">
    <source>
        <dbReference type="EMBL" id="SNZ08810.1"/>
    </source>
</evidence>
<dbReference type="InterPro" id="IPR037925">
    <property type="entry name" value="FlgE/F/G-like"/>
</dbReference>
<evidence type="ECO:0000256" key="1">
    <source>
        <dbReference type="ARBA" id="ARBA00004117"/>
    </source>
</evidence>